<dbReference type="Proteomes" id="UP000018958">
    <property type="component" value="Unassembled WGS sequence"/>
</dbReference>
<comment type="caution">
    <text evidence="1">The sequence shown here is derived from an EMBL/GenBank/DDBJ whole genome shotgun (WGS) entry which is preliminary data.</text>
</comment>
<name>W2WVG3_PHYNI</name>
<evidence type="ECO:0008006" key="3">
    <source>
        <dbReference type="Google" id="ProtNLM"/>
    </source>
</evidence>
<proteinExistence type="predicted"/>
<gene>
    <name evidence="1" type="ORF">F441_10754</name>
</gene>
<dbReference type="PANTHER" id="PTHR40866">
    <property type="entry name" value="BED-TYPE DOMAIN-CONTAINING PROTEIN"/>
    <property type="match status" value="1"/>
</dbReference>
<accession>W2WVG3</accession>
<dbReference type="PANTHER" id="PTHR40866:SF1">
    <property type="entry name" value="BED-TYPE DOMAIN-CONTAINING PROTEIN"/>
    <property type="match status" value="1"/>
</dbReference>
<dbReference type="AlphaFoldDB" id="W2WVG3"/>
<protein>
    <recommendedName>
        <fullName evidence="3">HAT C-terminal dimerisation domain-containing protein</fullName>
    </recommendedName>
</protein>
<reference evidence="1 2" key="1">
    <citation type="submission" date="2013-11" db="EMBL/GenBank/DDBJ databases">
        <title>The Genome Sequence of Phytophthora parasitica CJ01A1.</title>
        <authorList>
            <consortium name="The Broad Institute Genomics Platform"/>
            <person name="Russ C."/>
            <person name="Tyler B."/>
            <person name="Panabieres F."/>
            <person name="Shan W."/>
            <person name="Tripathy S."/>
            <person name="Grunwald N."/>
            <person name="Machado M."/>
            <person name="Johnson C.S."/>
            <person name="Walker B."/>
            <person name="Young S.K."/>
            <person name="Zeng Q."/>
            <person name="Gargeya S."/>
            <person name="Fitzgerald M."/>
            <person name="Haas B."/>
            <person name="Abouelleil A."/>
            <person name="Allen A.W."/>
            <person name="Alvarado L."/>
            <person name="Arachchi H.M."/>
            <person name="Berlin A.M."/>
            <person name="Chapman S.B."/>
            <person name="Gainer-Dewar J."/>
            <person name="Goldberg J."/>
            <person name="Griggs A."/>
            <person name="Gujja S."/>
            <person name="Hansen M."/>
            <person name="Howarth C."/>
            <person name="Imamovic A."/>
            <person name="Ireland A."/>
            <person name="Larimer J."/>
            <person name="McCowan C."/>
            <person name="Murphy C."/>
            <person name="Pearson M."/>
            <person name="Poon T.W."/>
            <person name="Priest M."/>
            <person name="Roberts A."/>
            <person name="Saif S."/>
            <person name="Shea T."/>
            <person name="Sisk P."/>
            <person name="Sykes S."/>
            <person name="Wortman J."/>
            <person name="Nusbaum C."/>
            <person name="Birren B."/>
        </authorList>
    </citation>
    <scope>NUCLEOTIDE SEQUENCE [LARGE SCALE GENOMIC DNA]</scope>
    <source>
        <strain evidence="1 2">CJ01A1</strain>
    </source>
</reference>
<evidence type="ECO:0000313" key="2">
    <source>
        <dbReference type="Proteomes" id="UP000018958"/>
    </source>
</evidence>
<dbReference type="OrthoDB" id="118864at2759"/>
<dbReference type="EMBL" id="ANIX01002138">
    <property type="protein sequence ID" value="ETP14302.1"/>
    <property type="molecule type" value="Genomic_DNA"/>
</dbReference>
<dbReference type="InterPro" id="IPR012337">
    <property type="entry name" value="RNaseH-like_sf"/>
</dbReference>
<dbReference type="SUPFAM" id="SSF53098">
    <property type="entry name" value="Ribonuclease H-like"/>
    <property type="match status" value="1"/>
</dbReference>
<evidence type="ECO:0000313" key="1">
    <source>
        <dbReference type="EMBL" id="ETP14302.1"/>
    </source>
</evidence>
<sequence length="384" mass="43299">MEIFKWMEWVIVRNQALSKVDDPPTHSLINTMPISSKALLRCMRHVATKVPNFSPMSTAILGARIAVDMGEKFGVLFDGWASGTLHFVAVYGLFSKGLSRLGLESLSLVAQVIGFNLATCRFLEAYKPIIDQVQALCVQLRLPNNAAELARHTKYKPLKANATRWSSTFQMLTRYVKIRDAIKMVAAIEDLLPRPSTHRQIVQLVNKLEDLDSIRVKLQSEDCTLGEVRRLFDTVMAKYPATSHHHGASARIVHLPVFEDAVVKLLSDCEIIQEEEESVACFALPAPPPNEAPRNVDFATKTLRQAKRPRHGAENKYIDLLRLIPPTSNRCDRLFFQCKLVLNPLRASLLPANFEMLMFLRANRGLWDFTSLFRISDSGCQGEE</sequence>
<organism evidence="1 2">
    <name type="scientific">Phytophthora nicotianae CJ01A1</name>
    <dbReference type="NCBI Taxonomy" id="1317063"/>
    <lineage>
        <taxon>Eukaryota</taxon>
        <taxon>Sar</taxon>
        <taxon>Stramenopiles</taxon>
        <taxon>Oomycota</taxon>
        <taxon>Peronosporomycetes</taxon>
        <taxon>Peronosporales</taxon>
        <taxon>Peronosporaceae</taxon>
        <taxon>Phytophthora</taxon>
    </lineage>
</organism>